<accession>A0A069REL3</accession>
<dbReference type="AlphaFoldDB" id="A0A069REL3"/>
<keyword evidence="3" id="KW-0408">Iron</keyword>
<dbReference type="InterPro" id="IPR017896">
    <property type="entry name" value="4Fe4S_Fe-S-bd"/>
</dbReference>
<dbReference type="InterPro" id="IPR017900">
    <property type="entry name" value="4Fe4S_Fe_S_CS"/>
</dbReference>
<dbReference type="SUPFAM" id="SSF54862">
    <property type="entry name" value="4Fe-4S ferredoxins"/>
    <property type="match status" value="1"/>
</dbReference>
<name>A0A069REL3_PEPLI</name>
<proteinExistence type="predicted"/>
<evidence type="ECO:0000256" key="2">
    <source>
        <dbReference type="ARBA" id="ARBA00022723"/>
    </source>
</evidence>
<feature type="domain" description="4Fe-4S ferredoxin-type" evidence="5">
    <location>
        <begin position="1"/>
        <end position="30"/>
    </location>
</feature>
<dbReference type="PROSITE" id="PS00198">
    <property type="entry name" value="4FE4S_FER_1"/>
    <property type="match status" value="1"/>
</dbReference>
<sequence length="102" mass="11099">MSIRINSSKCIGCGKCSNICPGNLICMKGKKASIEFPKECWGCTACMKECKFEAIELTLGADVGGNEASMTVRINSGRVEWKIAKGAERVNIEVDPMDSNKY</sequence>
<dbReference type="Proteomes" id="UP000027946">
    <property type="component" value="Unassembled WGS sequence"/>
</dbReference>
<dbReference type="RefSeq" id="WP_038265347.1">
    <property type="nucleotide sequence ID" value="NZ_FSRH01000002.1"/>
</dbReference>
<comment type="caution">
    <text evidence="6">The sequence shown here is derived from an EMBL/GenBank/DDBJ whole genome shotgun (WGS) entry which is preliminary data.</text>
</comment>
<evidence type="ECO:0000256" key="4">
    <source>
        <dbReference type="ARBA" id="ARBA00023014"/>
    </source>
</evidence>
<dbReference type="Pfam" id="PF12838">
    <property type="entry name" value="Fer4_7"/>
    <property type="match status" value="1"/>
</dbReference>
<dbReference type="PROSITE" id="PS51379">
    <property type="entry name" value="4FE4S_FER_2"/>
    <property type="match status" value="2"/>
</dbReference>
<protein>
    <submittedName>
        <fullName evidence="6">Ferredoxin</fullName>
    </submittedName>
</protein>
<evidence type="ECO:0000256" key="1">
    <source>
        <dbReference type="ARBA" id="ARBA00022485"/>
    </source>
</evidence>
<keyword evidence="1" id="KW-0004">4Fe-4S</keyword>
<gene>
    <name evidence="6" type="ORF">CLIT_11c02570</name>
</gene>
<dbReference type="EMBL" id="JJMM01000011">
    <property type="protein sequence ID" value="KDR95228.1"/>
    <property type="molecule type" value="Genomic_DNA"/>
</dbReference>
<organism evidence="6 7">
    <name type="scientific">Peptoclostridium litorale DSM 5388</name>
    <dbReference type="NCBI Taxonomy" id="1121324"/>
    <lineage>
        <taxon>Bacteria</taxon>
        <taxon>Bacillati</taxon>
        <taxon>Bacillota</taxon>
        <taxon>Clostridia</taxon>
        <taxon>Peptostreptococcales</taxon>
        <taxon>Peptoclostridiaceae</taxon>
        <taxon>Peptoclostridium</taxon>
    </lineage>
</organism>
<evidence type="ECO:0000256" key="3">
    <source>
        <dbReference type="ARBA" id="ARBA00023004"/>
    </source>
</evidence>
<dbReference type="InterPro" id="IPR050572">
    <property type="entry name" value="Fe-S_Ferredoxin"/>
</dbReference>
<dbReference type="GO" id="GO:0046872">
    <property type="term" value="F:metal ion binding"/>
    <property type="evidence" value="ECO:0007669"/>
    <property type="project" value="UniProtKB-KW"/>
</dbReference>
<reference evidence="6 7" key="1">
    <citation type="submission" date="2014-03" db="EMBL/GenBank/DDBJ databases">
        <title>Genome sequence of Clostridium litorale W6, DSM 5388.</title>
        <authorList>
            <person name="Poehlein A."/>
            <person name="Jagirdar A."/>
            <person name="Khonsari B."/>
            <person name="Chibani C.M."/>
            <person name="Gutierrez Gutierrez D.A."/>
            <person name="Davydova E."/>
            <person name="Alghaithi H.S."/>
            <person name="Nair K.P."/>
            <person name="Dhamotharan K."/>
            <person name="Chandran L."/>
            <person name="G W."/>
            <person name="Daniel R."/>
        </authorList>
    </citation>
    <scope>NUCLEOTIDE SEQUENCE [LARGE SCALE GENOMIC DNA]</scope>
    <source>
        <strain evidence="6 7">W6</strain>
    </source>
</reference>
<dbReference type="STRING" id="1121324.CLIT_11c02570"/>
<evidence type="ECO:0000313" key="7">
    <source>
        <dbReference type="Proteomes" id="UP000027946"/>
    </source>
</evidence>
<dbReference type="OrthoDB" id="9807879at2"/>
<keyword evidence="2" id="KW-0479">Metal-binding</keyword>
<dbReference type="eggNOG" id="COG1146">
    <property type="taxonomic scope" value="Bacteria"/>
</dbReference>
<feature type="domain" description="4Fe-4S ferredoxin-type" evidence="5">
    <location>
        <begin position="31"/>
        <end position="60"/>
    </location>
</feature>
<dbReference type="Gene3D" id="3.30.70.20">
    <property type="match status" value="1"/>
</dbReference>
<evidence type="ECO:0000313" key="6">
    <source>
        <dbReference type="EMBL" id="KDR95228.1"/>
    </source>
</evidence>
<evidence type="ECO:0000259" key="5">
    <source>
        <dbReference type="PROSITE" id="PS51379"/>
    </source>
</evidence>
<keyword evidence="4" id="KW-0411">Iron-sulfur</keyword>
<dbReference type="PANTHER" id="PTHR43687">
    <property type="entry name" value="ADENYLYLSULFATE REDUCTASE, BETA SUBUNIT"/>
    <property type="match status" value="1"/>
</dbReference>
<keyword evidence="7" id="KW-1185">Reference proteome</keyword>
<dbReference type="PANTHER" id="PTHR43687:SF3">
    <property type="entry name" value="4FE-4S FERREDOXIN-TYPE DOMAIN-CONTAINING PROTEIN"/>
    <property type="match status" value="1"/>
</dbReference>
<dbReference type="GO" id="GO:0051539">
    <property type="term" value="F:4 iron, 4 sulfur cluster binding"/>
    <property type="evidence" value="ECO:0007669"/>
    <property type="project" value="UniProtKB-KW"/>
</dbReference>